<dbReference type="EC" id="2.7.6.3" evidence="9"/>
<evidence type="ECO:0000256" key="3">
    <source>
        <dbReference type="ARBA" id="ARBA00009640"/>
    </source>
</evidence>
<accession>A0A2A9EN14</accession>
<dbReference type="GO" id="GO:0003848">
    <property type="term" value="F:2-amino-4-hydroxy-6-hydroxymethyldihydropteridine diphosphokinase activity"/>
    <property type="evidence" value="ECO:0007669"/>
    <property type="project" value="UniProtKB-EC"/>
</dbReference>
<comment type="catalytic activity">
    <reaction evidence="1">
        <text>6-hydroxymethyl-7,8-dihydropterin + ATP = (7,8-dihydropterin-6-yl)methyl diphosphate + AMP + H(+)</text>
        <dbReference type="Rhea" id="RHEA:11412"/>
        <dbReference type="ChEBI" id="CHEBI:15378"/>
        <dbReference type="ChEBI" id="CHEBI:30616"/>
        <dbReference type="ChEBI" id="CHEBI:44841"/>
        <dbReference type="ChEBI" id="CHEBI:72950"/>
        <dbReference type="ChEBI" id="CHEBI:456215"/>
        <dbReference type="EC" id="2.7.6.3"/>
    </reaction>
</comment>
<dbReference type="AlphaFoldDB" id="A0A2A9EN14"/>
<evidence type="ECO:0000256" key="9">
    <source>
        <dbReference type="RuleBase" id="RU362079"/>
    </source>
</evidence>
<dbReference type="Pfam" id="PF01288">
    <property type="entry name" value="HPPK"/>
    <property type="match status" value="1"/>
</dbReference>
<dbReference type="CDD" id="cd00483">
    <property type="entry name" value="HPPK"/>
    <property type="match status" value="1"/>
</dbReference>
<dbReference type="Gene3D" id="3.30.1130.10">
    <property type="match status" value="1"/>
</dbReference>
<dbReference type="InterPro" id="IPR006156">
    <property type="entry name" value="Dihydroneopterin_aldolase"/>
</dbReference>
<dbReference type="EC" id="4.1.2.25" evidence="9"/>
<dbReference type="Pfam" id="PF02152">
    <property type="entry name" value="FolB"/>
    <property type="match status" value="1"/>
</dbReference>
<keyword evidence="6 11" id="KW-0418">Kinase</keyword>
<dbReference type="InterPro" id="IPR043133">
    <property type="entry name" value="GTP-CH-I_C/QueF"/>
</dbReference>
<dbReference type="GO" id="GO:0016301">
    <property type="term" value="F:kinase activity"/>
    <property type="evidence" value="ECO:0007669"/>
    <property type="project" value="UniProtKB-KW"/>
</dbReference>
<dbReference type="SMART" id="SM00905">
    <property type="entry name" value="FolB"/>
    <property type="match status" value="1"/>
</dbReference>
<evidence type="ECO:0000256" key="7">
    <source>
        <dbReference type="ARBA" id="ARBA00022840"/>
    </source>
</evidence>
<keyword evidence="12" id="KW-1185">Reference proteome</keyword>
<keyword evidence="5" id="KW-0547">Nucleotide-binding</keyword>
<evidence type="ECO:0000256" key="8">
    <source>
        <dbReference type="ARBA" id="ARBA00022909"/>
    </source>
</evidence>
<evidence type="ECO:0000256" key="4">
    <source>
        <dbReference type="ARBA" id="ARBA00022679"/>
    </source>
</evidence>
<dbReference type="Proteomes" id="UP000222106">
    <property type="component" value="Unassembled WGS sequence"/>
</dbReference>
<keyword evidence="9" id="KW-0456">Lyase</keyword>
<comment type="function">
    <text evidence="9">Catalyzes the conversion of 7,8-dihydroneopterin to 6-hydroxymethyl-7,8-dihydropterin.</text>
</comment>
<feature type="domain" description="7,8-dihydro-6-hydroxymethylpterin-pyrophosphokinase" evidence="10">
    <location>
        <begin position="268"/>
        <end position="279"/>
    </location>
</feature>
<evidence type="ECO:0000256" key="2">
    <source>
        <dbReference type="ARBA" id="ARBA00005051"/>
    </source>
</evidence>
<comment type="caution">
    <text evidence="11">The sequence shown here is derived from an EMBL/GenBank/DDBJ whole genome shotgun (WGS) entry which is preliminary data.</text>
</comment>
<dbReference type="OrthoDB" id="9808041at2"/>
<evidence type="ECO:0000256" key="6">
    <source>
        <dbReference type="ARBA" id="ARBA00022777"/>
    </source>
</evidence>
<keyword evidence="7" id="KW-0067">ATP-binding</keyword>
<dbReference type="InterPro" id="IPR035907">
    <property type="entry name" value="Hppk_sf"/>
</dbReference>
<dbReference type="NCBIfam" id="TIGR01498">
    <property type="entry name" value="folK"/>
    <property type="match status" value="1"/>
</dbReference>
<keyword evidence="8 9" id="KW-0289">Folate biosynthesis</keyword>
<dbReference type="PANTHER" id="PTHR43071">
    <property type="entry name" value="2-AMINO-4-HYDROXY-6-HYDROXYMETHYLDIHYDROPTERIDINE PYROPHOSPHOKINASE"/>
    <property type="match status" value="1"/>
</dbReference>
<dbReference type="PROSITE" id="PS00794">
    <property type="entry name" value="HPPK"/>
    <property type="match status" value="1"/>
</dbReference>
<comment type="similarity">
    <text evidence="9">Belongs to the DHNA family.</text>
</comment>
<evidence type="ECO:0000259" key="10">
    <source>
        <dbReference type="PROSITE" id="PS00794"/>
    </source>
</evidence>
<dbReference type="SUPFAM" id="SSF55083">
    <property type="entry name" value="6-hydroxymethyl-7,8-dihydropterin pyrophosphokinase, HPPK"/>
    <property type="match status" value="1"/>
</dbReference>
<dbReference type="UniPathway" id="UPA00077">
    <property type="reaction ID" value="UER00154"/>
</dbReference>
<dbReference type="GO" id="GO:0005524">
    <property type="term" value="F:ATP binding"/>
    <property type="evidence" value="ECO:0007669"/>
    <property type="project" value="UniProtKB-KW"/>
</dbReference>
<evidence type="ECO:0000313" key="12">
    <source>
        <dbReference type="Proteomes" id="UP000222106"/>
    </source>
</evidence>
<dbReference type="InterPro" id="IPR006157">
    <property type="entry name" value="FolB_dom"/>
</dbReference>
<proteinExistence type="inferred from homology"/>
<dbReference type="EMBL" id="PDJI01000004">
    <property type="protein sequence ID" value="PFG40298.1"/>
    <property type="molecule type" value="Genomic_DNA"/>
</dbReference>
<protein>
    <recommendedName>
        <fullName evidence="9">Bifunctional folate synthesis protein</fullName>
    </recommendedName>
    <domain>
        <recommendedName>
            <fullName evidence="9">Dihydroneopterin aldolase</fullName>
            <shortName evidence="9">DHNA</shortName>
            <ecNumber evidence="9">4.1.2.25</ecNumber>
        </recommendedName>
        <alternativeName>
            <fullName evidence="9">7,8-dihydroneopterin aldolase</fullName>
        </alternativeName>
    </domain>
    <domain>
        <recommendedName>
            <fullName evidence="9">2-amino-4-hydroxy-6-hydroxymethyldihydropteridine pyrophosphokinase</fullName>
            <ecNumber evidence="9">2.7.6.3</ecNumber>
        </recommendedName>
        <alternativeName>
            <fullName evidence="9">6-hydroxymethyl-7,8-dihydropterin pyrophosphokinase</fullName>
            <shortName evidence="9">PPPK</shortName>
        </alternativeName>
        <alternativeName>
            <fullName evidence="9">7,8-dihydro-6-hydroxymethylpterin pyrophosphokinase</fullName>
            <shortName evidence="9">HPPK</shortName>
        </alternativeName>
    </domain>
</protein>
<keyword evidence="4" id="KW-0808">Transferase</keyword>
<dbReference type="CDD" id="cd00534">
    <property type="entry name" value="DHNA_DHNTPE"/>
    <property type="match status" value="1"/>
</dbReference>
<sequence>MTGAGGPVLDDDGRELDRIRLLGVRARGHHGVLEHERRDGQEFSADVVLHLDTRAAGRADDLALTVSYADVGEDVVAVLAGEPVDLVETLAERIADAALARPGVRAVDVTVHKPQAPLTVPFDDVQVSVRRRAATAGRVAGAAGDAETAEAAVAEIAEAAAPGDADDSAPLRRRPARPVPLVLALGANLGDAVGTLREAVTELAHAAGVSLTTVSPLARTAPVLAPGQASQPDYLNAVVLGTTTLAPAEVLALAHRVEDDHDRRRTERWGARTLDVDVVAYGDLVSDDPELTLPHPRAHERAFVLAPWARAEPTAVLPGPHGGPVADLAARARDRATLTWAGEDWLRTDPRTAAEPAVEGER</sequence>
<comment type="catalytic activity">
    <reaction evidence="9">
        <text>7,8-dihydroneopterin = 6-hydroxymethyl-7,8-dihydropterin + glycolaldehyde</text>
        <dbReference type="Rhea" id="RHEA:10540"/>
        <dbReference type="ChEBI" id="CHEBI:17001"/>
        <dbReference type="ChEBI" id="CHEBI:17071"/>
        <dbReference type="ChEBI" id="CHEBI:44841"/>
        <dbReference type="EC" id="4.1.2.25"/>
    </reaction>
</comment>
<dbReference type="SUPFAM" id="SSF55620">
    <property type="entry name" value="Tetrahydrobiopterin biosynthesis enzymes-like"/>
    <property type="match status" value="1"/>
</dbReference>
<evidence type="ECO:0000256" key="5">
    <source>
        <dbReference type="ARBA" id="ARBA00022741"/>
    </source>
</evidence>
<dbReference type="GO" id="GO:0046654">
    <property type="term" value="P:tetrahydrofolate biosynthetic process"/>
    <property type="evidence" value="ECO:0007669"/>
    <property type="project" value="UniProtKB-UniRule"/>
</dbReference>
<dbReference type="Gene3D" id="3.30.70.560">
    <property type="entry name" value="7,8-Dihydro-6-hydroxymethylpterin-pyrophosphokinase HPPK"/>
    <property type="match status" value="1"/>
</dbReference>
<dbReference type="NCBIfam" id="TIGR00525">
    <property type="entry name" value="folB"/>
    <property type="match status" value="1"/>
</dbReference>
<organism evidence="11 12">
    <name type="scientific">Georgenia soli</name>
    <dbReference type="NCBI Taxonomy" id="638953"/>
    <lineage>
        <taxon>Bacteria</taxon>
        <taxon>Bacillati</taxon>
        <taxon>Actinomycetota</taxon>
        <taxon>Actinomycetes</taxon>
        <taxon>Micrococcales</taxon>
        <taxon>Bogoriellaceae</taxon>
        <taxon>Georgenia</taxon>
    </lineage>
</organism>
<comment type="similarity">
    <text evidence="3">In the N-terminal section; belongs to the DHNA family.</text>
</comment>
<dbReference type="NCBIfam" id="TIGR00526">
    <property type="entry name" value="folB_dom"/>
    <property type="match status" value="1"/>
</dbReference>
<dbReference type="GO" id="GO:0046656">
    <property type="term" value="P:folic acid biosynthetic process"/>
    <property type="evidence" value="ECO:0007669"/>
    <property type="project" value="UniProtKB-UniRule"/>
</dbReference>
<dbReference type="InterPro" id="IPR000550">
    <property type="entry name" value="Hppk"/>
</dbReference>
<dbReference type="PANTHER" id="PTHR43071:SF1">
    <property type="entry name" value="2-AMINO-4-HYDROXY-6-HYDROXYMETHYLDIHYDROPTERIDINE PYROPHOSPHOKINASE"/>
    <property type="match status" value="1"/>
</dbReference>
<gene>
    <name evidence="11" type="ORF">ATJ97_2823</name>
</gene>
<evidence type="ECO:0000256" key="1">
    <source>
        <dbReference type="ARBA" id="ARBA00000198"/>
    </source>
</evidence>
<name>A0A2A9EN14_9MICO</name>
<comment type="pathway">
    <text evidence="9">Cofactor biosynthesis; tetrahydrofolate biosynthesis; 2-amino-4-hydroxy-6-hydroxymethyl-7,8-dihydropteridine diphosphate from 7,8-dihydroneopterin triphosphate: step 3/4.</text>
</comment>
<evidence type="ECO:0000313" key="11">
    <source>
        <dbReference type="EMBL" id="PFG40298.1"/>
    </source>
</evidence>
<reference evidence="11 12" key="1">
    <citation type="submission" date="2017-10" db="EMBL/GenBank/DDBJ databases">
        <title>Sequencing the genomes of 1000 actinobacteria strains.</title>
        <authorList>
            <person name="Klenk H.-P."/>
        </authorList>
    </citation>
    <scope>NUCLEOTIDE SEQUENCE [LARGE SCALE GENOMIC DNA]</scope>
    <source>
        <strain evidence="11 12">DSM 21838</strain>
    </source>
</reference>
<dbReference type="GO" id="GO:0004150">
    <property type="term" value="F:dihydroneopterin aldolase activity"/>
    <property type="evidence" value="ECO:0007669"/>
    <property type="project" value="UniProtKB-UniRule"/>
</dbReference>
<comment type="pathway">
    <text evidence="2">Cofactor biosynthesis; tetrahydrofolate biosynthesis; 2-amino-4-hydroxy-6-hydroxymethyl-7,8-dihydropteridine diphosphate from 7,8-dihydroneopterin triphosphate: step 4/4.</text>
</comment>